<dbReference type="PANTHER" id="PTHR43080">
    <property type="entry name" value="CBS DOMAIN-CONTAINING PROTEIN CBSX3, MITOCHONDRIAL"/>
    <property type="match status" value="1"/>
</dbReference>
<reference evidence="5" key="1">
    <citation type="journal article" date="2011" name="Genome Res.">
        <title>Phylogeny-wide analysis of social amoeba genomes highlights ancient origins for complex intercellular communication.</title>
        <authorList>
            <person name="Heidel A.J."/>
            <person name="Lawal H.M."/>
            <person name="Felder M."/>
            <person name="Schilde C."/>
            <person name="Helps N.R."/>
            <person name="Tunggal B."/>
            <person name="Rivero F."/>
            <person name="John U."/>
            <person name="Schleicher M."/>
            <person name="Eichinger L."/>
            <person name="Platzer M."/>
            <person name="Noegel A.A."/>
            <person name="Schaap P."/>
            <person name="Gloeckner G."/>
        </authorList>
    </citation>
    <scope>NUCLEOTIDE SEQUENCE [LARGE SCALE GENOMIC DNA]</scope>
    <source>
        <strain evidence="5">SH3</strain>
    </source>
</reference>
<dbReference type="PANTHER" id="PTHR43080:SF10">
    <property type="entry name" value="CBS DOMAIN-CONTAINING PROTEIN"/>
    <property type="match status" value="1"/>
</dbReference>
<protein>
    <recommendedName>
        <fullName evidence="3">CBS domain-containing protein</fullName>
    </recommendedName>
</protein>
<keyword evidence="5" id="KW-1185">Reference proteome</keyword>
<dbReference type="InterPro" id="IPR046342">
    <property type="entry name" value="CBS_dom_sf"/>
</dbReference>
<evidence type="ECO:0000259" key="3">
    <source>
        <dbReference type="PROSITE" id="PS51371"/>
    </source>
</evidence>
<dbReference type="Proteomes" id="UP000007797">
    <property type="component" value="Unassembled WGS sequence"/>
</dbReference>
<dbReference type="Pfam" id="PF00571">
    <property type="entry name" value="CBS"/>
    <property type="match status" value="2"/>
</dbReference>
<feature type="domain" description="CBS" evidence="3">
    <location>
        <begin position="103"/>
        <end position="160"/>
    </location>
</feature>
<dbReference type="InterPro" id="IPR000644">
    <property type="entry name" value="CBS_dom"/>
</dbReference>
<dbReference type="KEGG" id="dfa:DFA_00526"/>
<dbReference type="GeneID" id="14873635"/>
<evidence type="ECO:0000256" key="2">
    <source>
        <dbReference type="PROSITE-ProRule" id="PRU00703"/>
    </source>
</evidence>
<dbReference type="SUPFAM" id="SSF54631">
    <property type="entry name" value="CBS-domain pair"/>
    <property type="match status" value="1"/>
</dbReference>
<dbReference type="STRING" id="1054147.F4PSB9"/>
<feature type="domain" description="CBS" evidence="3">
    <location>
        <begin position="169"/>
        <end position="225"/>
    </location>
</feature>
<evidence type="ECO:0000313" key="4">
    <source>
        <dbReference type="EMBL" id="EGG20665.1"/>
    </source>
</evidence>
<dbReference type="RefSeq" id="XP_004358515.1">
    <property type="nucleotide sequence ID" value="XM_004358458.1"/>
</dbReference>
<dbReference type="PROSITE" id="PS51371">
    <property type="entry name" value="CBS"/>
    <property type="match status" value="2"/>
</dbReference>
<organism evidence="4 5">
    <name type="scientific">Cavenderia fasciculata</name>
    <name type="common">Slime mold</name>
    <name type="synonym">Dictyostelium fasciculatum</name>
    <dbReference type="NCBI Taxonomy" id="261658"/>
    <lineage>
        <taxon>Eukaryota</taxon>
        <taxon>Amoebozoa</taxon>
        <taxon>Evosea</taxon>
        <taxon>Eumycetozoa</taxon>
        <taxon>Dictyostelia</taxon>
        <taxon>Acytosteliales</taxon>
        <taxon>Cavenderiaceae</taxon>
        <taxon>Cavenderia</taxon>
    </lineage>
</organism>
<dbReference type="SMART" id="SM00116">
    <property type="entry name" value="CBS"/>
    <property type="match status" value="2"/>
</dbReference>
<dbReference type="Gene3D" id="3.10.580.10">
    <property type="entry name" value="CBS-domain"/>
    <property type="match status" value="1"/>
</dbReference>
<evidence type="ECO:0000256" key="1">
    <source>
        <dbReference type="ARBA" id="ARBA00023122"/>
    </source>
</evidence>
<name>F4PSB9_CACFS</name>
<dbReference type="AlphaFoldDB" id="F4PSB9"/>
<dbReference type="InterPro" id="IPR044725">
    <property type="entry name" value="CBSX3_CBS_dom"/>
</dbReference>
<dbReference type="CDD" id="cd04623">
    <property type="entry name" value="CBS_pair_bac_euk"/>
    <property type="match status" value="1"/>
</dbReference>
<dbReference type="EMBL" id="GL883010">
    <property type="protein sequence ID" value="EGG20665.1"/>
    <property type="molecule type" value="Genomic_DNA"/>
</dbReference>
<dbReference type="OrthoDB" id="418595at2759"/>
<dbReference type="OMA" id="DTSTAKC"/>
<keyword evidence="1 2" id="KW-0129">CBS domain</keyword>
<evidence type="ECO:0000313" key="5">
    <source>
        <dbReference type="Proteomes" id="UP000007797"/>
    </source>
</evidence>
<accession>F4PSB9</accession>
<sequence length="244" mass="27577">MKPNNFFRFYPYISKQQGLITSSPQCFKPSFTQSNTRLMERIPDFEIGSTRTMIRVTPSDLEILSSVKEMQLDKTHKKHTSGFVDSKISSLLAQKGLPLKGQQAPNIIRVRENDTVLTAIKQMHTNKVGAVIVVDSQNKMTGIFSERDYLNSLAVRDLKSKDTYVKDVMTTPVVTVRLDTSTAKCMKIMSQRRFRHLPVIDGDKLVGIVSIGDIVKHIISDQRTEITHLRQVLSGHVDDMDQGL</sequence>
<gene>
    <name evidence="4" type="ORF">DFA_00526</name>
</gene>
<proteinExistence type="predicted"/>
<dbReference type="InterPro" id="IPR051257">
    <property type="entry name" value="Diverse_CBS-Domain"/>
</dbReference>